<evidence type="ECO:0000313" key="8">
    <source>
        <dbReference type="Proteomes" id="UP001628220"/>
    </source>
</evidence>
<organism evidence="7 8">
    <name type="scientific">Porphyromonas miyakawae</name>
    <dbReference type="NCBI Taxonomy" id="3137470"/>
    <lineage>
        <taxon>Bacteria</taxon>
        <taxon>Pseudomonadati</taxon>
        <taxon>Bacteroidota</taxon>
        <taxon>Bacteroidia</taxon>
        <taxon>Bacteroidales</taxon>
        <taxon>Porphyromonadaceae</taxon>
        <taxon>Porphyromonas</taxon>
    </lineage>
</organism>
<protein>
    <submittedName>
        <fullName evidence="7">DoxX family protein</fullName>
    </submittedName>
</protein>
<comment type="caution">
    <text evidence="7">The sequence shown here is derived from an EMBL/GenBank/DDBJ whole genome shotgun (WGS) entry which is preliminary data.</text>
</comment>
<dbReference type="NCBIfam" id="NF045576">
    <property type="entry name" value="BT_3928_fam"/>
    <property type="match status" value="1"/>
</dbReference>
<dbReference type="EMBL" id="BAAFSF010000001">
    <property type="protein sequence ID" value="GAB1251348.1"/>
    <property type="molecule type" value="Genomic_DNA"/>
</dbReference>
<evidence type="ECO:0000313" key="7">
    <source>
        <dbReference type="EMBL" id="GAB1251348.1"/>
    </source>
</evidence>
<dbReference type="Proteomes" id="UP001628220">
    <property type="component" value="Unassembled WGS sequence"/>
</dbReference>
<keyword evidence="4 5" id="KW-0472">Membrane</keyword>
<proteinExistence type="predicted"/>
<comment type="subcellular location">
    <subcellularLocation>
        <location evidence="1">Membrane</location>
        <topology evidence="1">Multi-pass membrane protein</topology>
    </subcellularLocation>
</comment>
<feature type="domain" description="Methylamine utilisation protein MauE" evidence="6">
    <location>
        <begin position="9"/>
        <end position="140"/>
    </location>
</feature>
<evidence type="ECO:0000256" key="3">
    <source>
        <dbReference type="ARBA" id="ARBA00022989"/>
    </source>
</evidence>
<dbReference type="InterPro" id="IPR009908">
    <property type="entry name" value="Methylamine_util_MauE"/>
</dbReference>
<keyword evidence="2 5" id="KW-0812">Transmembrane</keyword>
<dbReference type="RefSeq" id="WP_411915160.1">
    <property type="nucleotide sequence ID" value="NZ_BAAFSF010000001.1"/>
</dbReference>
<evidence type="ECO:0000259" key="6">
    <source>
        <dbReference type="Pfam" id="PF07291"/>
    </source>
</evidence>
<evidence type="ECO:0000256" key="5">
    <source>
        <dbReference type="SAM" id="Phobius"/>
    </source>
</evidence>
<gene>
    <name evidence="7" type="ORF">Tsumi_04520</name>
</gene>
<evidence type="ECO:0000256" key="4">
    <source>
        <dbReference type="ARBA" id="ARBA00023136"/>
    </source>
</evidence>
<sequence length="423" mass="47719">MGKQRQISKIVVEAARYLLAIVLLFSGFVKSIDPVGGGLKMVEYMLALGMPAFRPYATIFAVLLSSFEFMIGALLLMGLWRKLTAWLVLIFMSFMTLISLYLALFNPITDCGCFGDAIHLTNWQTFSKNIPLLLASILYCIGYNYIHPLFKNTGAWIMTALALFGILFLNYRSWQYLPIVDFRPFKVGNSLQSLILVPENAPQDEYDYTFIYEKGGEKRAFLMDSLPDESWQYVERHEKLIKKGYHPPVKDFSLFSEGRDITDQILHNSGPMIWILSPDWQKADRGTAGRINRLYKTASAKGVLVFAISGSDQDNVERWRNATGAAYDNVLLDATTIKTIIRSNPGILFIENGVIKAKVPGRGLPRSNAAMEQFVEHAFSSRHNVTMRAIVALTPLIAWLLAVLLALLIPERNKKNAVIINKY</sequence>
<feature type="transmembrane region" description="Helical" evidence="5">
    <location>
        <begin position="55"/>
        <end position="76"/>
    </location>
</feature>
<evidence type="ECO:0000256" key="2">
    <source>
        <dbReference type="ARBA" id="ARBA00022692"/>
    </source>
</evidence>
<keyword evidence="3 5" id="KW-1133">Transmembrane helix</keyword>
<reference evidence="7 8" key="1">
    <citation type="journal article" date="2025" name="Int. J. Syst. Evol. Microbiol.">
        <title>Desulfovibrio falkowii sp. nov., Porphyromonas miyakawae sp. nov., Mediterraneibacter flintii sp. nov. and Owariibacterium komagatae gen. nov., sp. nov., isolated from human faeces.</title>
        <authorList>
            <person name="Hamaguchi T."/>
            <person name="Ohara M."/>
            <person name="Hisatomi A."/>
            <person name="Sekiguchi K."/>
            <person name="Takeda J.I."/>
            <person name="Ueyama J."/>
            <person name="Ito M."/>
            <person name="Nishiwaki H."/>
            <person name="Ogi T."/>
            <person name="Hirayama M."/>
            <person name="Ohkuma M."/>
            <person name="Sakamoto M."/>
            <person name="Ohno K."/>
        </authorList>
    </citation>
    <scope>NUCLEOTIDE SEQUENCE [LARGE SCALE GENOMIC DNA]</scope>
    <source>
        <strain evidence="7 8">13CB11C</strain>
    </source>
</reference>
<feature type="transmembrane region" description="Helical" evidence="5">
    <location>
        <begin position="130"/>
        <end position="146"/>
    </location>
</feature>
<feature type="transmembrane region" description="Helical" evidence="5">
    <location>
        <begin position="83"/>
        <end position="104"/>
    </location>
</feature>
<feature type="transmembrane region" description="Helical" evidence="5">
    <location>
        <begin position="153"/>
        <end position="171"/>
    </location>
</feature>
<accession>A0ABQ0E0W3</accession>
<keyword evidence="8" id="KW-1185">Reference proteome</keyword>
<name>A0ABQ0E0W3_9PORP</name>
<feature type="transmembrane region" description="Helical" evidence="5">
    <location>
        <begin position="389"/>
        <end position="409"/>
    </location>
</feature>
<evidence type="ECO:0000256" key="1">
    <source>
        <dbReference type="ARBA" id="ARBA00004141"/>
    </source>
</evidence>
<dbReference type="Pfam" id="PF07291">
    <property type="entry name" value="MauE"/>
    <property type="match status" value="1"/>
</dbReference>